<keyword evidence="2" id="KW-0812">Transmembrane</keyword>
<evidence type="ECO:0000256" key="2">
    <source>
        <dbReference type="SAM" id="Phobius"/>
    </source>
</evidence>
<reference evidence="3 4" key="1">
    <citation type="submission" date="2023-12" db="EMBL/GenBank/DDBJ databases">
        <title>A. evansii MAY27, complete genome.</title>
        <authorList>
            <person name="Wang Y."/>
        </authorList>
    </citation>
    <scope>NUCLEOTIDE SEQUENCE [LARGE SCALE GENOMIC DNA]</scope>
    <source>
        <strain evidence="3 4">MAY27</strain>
    </source>
</reference>
<gene>
    <name evidence="3" type="ORF">U5817_01085</name>
</gene>
<keyword evidence="2" id="KW-1133">Transmembrane helix</keyword>
<dbReference type="EMBL" id="CP141259">
    <property type="protein sequence ID" value="WRL46668.1"/>
    <property type="molecule type" value="Genomic_DNA"/>
</dbReference>
<evidence type="ECO:0000313" key="4">
    <source>
        <dbReference type="Proteomes" id="UP001626593"/>
    </source>
</evidence>
<evidence type="ECO:0000256" key="1">
    <source>
        <dbReference type="SAM" id="MobiDB-lite"/>
    </source>
</evidence>
<feature type="region of interest" description="Disordered" evidence="1">
    <location>
        <begin position="162"/>
        <end position="204"/>
    </location>
</feature>
<proteinExistence type="predicted"/>
<keyword evidence="4" id="KW-1185">Reference proteome</keyword>
<keyword evidence="2" id="KW-0472">Membrane</keyword>
<feature type="transmembrane region" description="Helical" evidence="2">
    <location>
        <begin position="12"/>
        <end position="35"/>
    </location>
</feature>
<evidence type="ECO:0000313" key="3">
    <source>
        <dbReference type="EMBL" id="WRL46668.1"/>
    </source>
</evidence>
<name>A0ABZ1ALC8_AROEV</name>
<sequence>MPADLPGRERGFTYIGALMLVVLMTLALVGTLELWSTASLRARERELLWVGSQYARALRLYYETSPDVKQYPQRLEDLLTDQRSPTPRHHLRRLYTDPITRSTDWGLIRGGDGGIVGVYSQSRDAPLKRGRFPPEWSEFEGMETYADWQFVAERAFSTTAAQAGANAKPGPAAAPPVIDPRQSLIDAARAPRPAPAVSPFQLTR</sequence>
<protein>
    <submittedName>
        <fullName evidence="3">Type II secretion system protein</fullName>
    </submittedName>
</protein>
<accession>A0ABZ1ALC8</accession>
<dbReference type="Proteomes" id="UP001626593">
    <property type="component" value="Chromosome"/>
</dbReference>
<dbReference type="RefSeq" id="WP_407279426.1">
    <property type="nucleotide sequence ID" value="NZ_CP141259.1"/>
</dbReference>
<feature type="compositionally biased region" description="Low complexity" evidence="1">
    <location>
        <begin position="162"/>
        <end position="171"/>
    </location>
</feature>
<organism evidence="3 4">
    <name type="scientific">Aromatoleum evansii</name>
    <name type="common">Azoarcus evansii</name>
    <dbReference type="NCBI Taxonomy" id="59406"/>
    <lineage>
        <taxon>Bacteria</taxon>
        <taxon>Pseudomonadati</taxon>
        <taxon>Pseudomonadota</taxon>
        <taxon>Betaproteobacteria</taxon>
        <taxon>Rhodocyclales</taxon>
        <taxon>Rhodocyclaceae</taxon>
        <taxon>Aromatoleum</taxon>
    </lineage>
</organism>